<keyword evidence="5" id="KW-1185">Reference proteome</keyword>
<evidence type="ECO:0000259" key="3">
    <source>
        <dbReference type="Pfam" id="PF12804"/>
    </source>
</evidence>
<dbReference type="OrthoDB" id="25155at2157"/>
<organism evidence="4 5">
    <name type="scientific">Natrinema halophilum</name>
    <dbReference type="NCBI Taxonomy" id="1699371"/>
    <lineage>
        <taxon>Archaea</taxon>
        <taxon>Methanobacteriati</taxon>
        <taxon>Methanobacteriota</taxon>
        <taxon>Stenosarchaea group</taxon>
        <taxon>Halobacteria</taxon>
        <taxon>Halobacteriales</taxon>
        <taxon>Natrialbaceae</taxon>
        <taxon>Natrinema</taxon>
    </lineage>
</organism>
<accession>A0A7D5GLN6</accession>
<dbReference type="GO" id="GO:0016779">
    <property type="term" value="F:nucleotidyltransferase activity"/>
    <property type="evidence" value="ECO:0007669"/>
    <property type="project" value="UniProtKB-KW"/>
</dbReference>
<evidence type="ECO:0000256" key="2">
    <source>
        <dbReference type="ARBA" id="ARBA00022695"/>
    </source>
</evidence>
<dbReference type="InterPro" id="IPR029044">
    <property type="entry name" value="Nucleotide-diphossugar_trans"/>
</dbReference>
<dbReference type="SUPFAM" id="SSF53448">
    <property type="entry name" value="Nucleotide-diphospho-sugar transferases"/>
    <property type="match status" value="1"/>
</dbReference>
<dbReference type="PANTHER" id="PTHR43584:SF8">
    <property type="entry name" value="N-ACETYLMURAMATE ALPHA-1-PHOSPHATE URIDYLYLTRANSFERASE"/>
    <property type="match status" value="1"/>
</dbReference>
<evidence type="ECO:0000313" key="4">
    <source>
        <dbReference type="EMBL" id="QLG47853.1"/>
    </source>
</evidence>
<evidence type="ECO:0000313" key="5">
    <source>
        <dbReference type="Proteomes" id="UP000509241"/>
    </source>
</evidence>
<dbReference type="Gene3D" id="3.90.550.10">
    <property type="entry name" value="Spore Coat Polysaccharide Biosynthesis Protein SpsA, Chain A"/>
    <property type="match status" value="1"/>
</dbReference>
<dbReference type="EMBL" id="CP058601">
    <property type="protein sequence ID" value="QLG47853.1"/>
    <property type="molecule type" value="Genomic_DNA"/>
</dbReference>
<sequence length="274" mass="30434">MVADAVTWLCLAAGQGTRLRPITDDKPKAMVSVADRSLLSWLLDTARHTGIEDRAVVTGYLGDSIDDQVDDDVTIHRNPDYANTDMVRSLWCGSDSLEGTVVISYSDILYTPTVLKTVLEDPRDVVVAVDEDWQSYWTRRHEEPVEDAESLAFDGDRITSIGERVESIDAPEAQYIGLMKFSPAGIDRLRETYAALERAEAEGVRSTGTKRSFEDIHMTDLLQGMIERDVPVHAARIQGGWVEIDTPRDLDIARSVCTPTEDGTLNIDRSEFSG</sequence>
<dbReference type="AlphaFoldDB" id="A0A7D5GLN6"/>
<keyword evidence="2 4" id="KW-0548">Nucleotidyltransferase</keyword>
<dbReference type="Proteomes" id="UP000509241">
    <property type="component" value="Chromosome"/>
</dbReference>
<proteinExistence type="predicted"/>
<dbReference type="InterPro" id="IPR025877">
    <property type="entry name" value="MobA-like_NTP_Trfase"/>
</dbReference>
<dbReference type="RefSeq" id="WP_179259595.1">
    <property type="nucleotide sequence ID" value="NZ_CP058601.1"/>
</dbReference>
<gene>
    <name evidence="4" type="ORF">HYG82_02840</name>
</gene>
<evidence type="ECO:0000256" key="1">
    <source>
        <dbReference type="ARBA" id="ARBA00022679"/>
    </source>
</evidence>
<dbReference type="PANTHER" id="PTHR43584">
    <property type="entry name" value="NUCLEOTIDYL TRANSFERASE"/>
    <property type="match status" value="1"/>
</dbReference>
<dbReference type="InterPro" id="IPR050065">
    <property type="entry name" value="GlmU-like"/>
</dbReference>
<dbReference type="Pfam" id="PF12804">
    <property type="entry name" value="NTP_transf_3"/>
    <property type="match status" value="1"/>
</dbReference>
<dbReference type="KEGG" id="haly:HYG82_02840"/>
<reference evidence="4 5" key="1">
    <citation type="submission" date="2020-07" db="EMBL/GenBank/DDBJ databases">
        <authorList>
            <person name="Cui H."/>
        </authorList>
    </citation>
    <scope>NUCLEOTIDE SEQUENCE [LARGE SCALE GENOMIC DNA]</scope>
    <source>
        <strain evidence="4 5">YPL8</strain>
    </source>
</reference>
<keyword evidence="1" id="KW-0808">Transferase</keyword>
<feature type="domain" description="MobA-like NTP transferase" evidence="3">
    <location>
        <begin position="11"/>
        <end position="132"/>
    </location>
</feature>
<dbReference type="CDD" id="cd02523">
    <property type="entry name" value="PC_cytidylyltransferase"/>
    <property type="match status" value="1"/>
</dbReference>
<protein>
    <submittedName>
        <fullName evidence="4">Phosphocholine cytidylyltransferase family protein</fullName>
    </submittedName>
</protein>
<dbReference type="GeneID" id="56032193"/>
<name>A0A7D5GLN6_9EURY</name>